<keyword evidence="2" id="KW-0732">Signal</keyword>
<reference evidence="3" key="2">
    <citation type="submission" date="2016-04" db="UniProtKB">
        <authorList>
            <consortium name="EnsemblMetazoa"/>
        </authorList>
    </citation>
    <scope>IDENTIFICATION</scope>
</reference>
<name>A0A158P4T8_TETUR</name>
<keyword evidence="4" id="KW-1185">Reference proteome</keyword>
<organism evidence="3 4">
    <name type="scientific">Tetranychus urticae</name>
    <name type="common">Two-spotted spider mite</name>
    <dbReference type="NCBI Taxonomy" id="32264"/>
    <lineage>
        <taxon>Eukaryota</taxon>
        <taxon>Metazoa</taxon>
        <taxon>Ecdysozoa</taxon>
        <taxon>Arthropoda</taxon>
        <taxon>Chelicerata</taxon>
        <taxon>Arachnida</taxon>
        <taxon>Acari</taxon>
        <taxon>Acariformes</taxon>
        <taxon>Trombidiformes</taxon>
        <taxon>Prostigmata</taxon>
        <taxon>Eleutherengona</taxon>
        <taxon>Raphignathae</taxon>
        <taxon>Tetranychoidea</taxon>
        <taxon>Tetranychidae</taxon>
        <taxon>Tetranychus</taxon>
    </lineage>
</organism>
<keyword evidence="1" id="KW-0472">Membrane</keyword>
<feature type="transmembrane region" description="Helical" evidence="1">
    <location>
        <begin position="583"/>
        <end position="606"/>
    </location>
</feature>
<reference evidence="4" key="1">
    <citation type="submission" date="2011-08" db="EMBL/GenBank/DDBJ databases">
        <authorList>
            <person name="Rombauts S."/>
        </authorList>
    </citation>
    <scope>NUCLEOTIDE SEQUENCE</scope>
    <source>
        <strain evidence="4">London</strain>
    </source>
</reference>
<proteinExistence type="predicted"/>
<sequence length="671" mass="77031">MFLHLPIWVFKFCLLVEITYSFRTPKHDIAFYYKTIDSVFLTNPTSHTTSYGIYVAGQTITIDIPTSVANVSDILDWKVVNINAERLMFVHKKKPRILINQKEIKEIEYSGEMSDSIIAFGDNEALHVPTIFNPNLTGPVHNWNYLELLHFDDENEKVSVSRSLPWLKDDWKYIKEWKMTDYIHFENKLYLAIKRSISNANSQSVTQEISIIRLCLGRGIELISSAVEIHFSRPEFNTNQITDLIFVFIFGSYGKDDDRYQLHTTQLQPNNTQIYHIYYFRDIVPLFEQTANECASGSDNINLLQYHLRSKVGKCIKTSYKSCLTKENIVPSKNVTNLIGVYTSYTLFRSTATFVHKIQFYTLPYPHLNRIILLHTTPLVHTAICEYLSIQCLDLYSINSNLLETSSQAGFHINRYPFGYHFIDKETNEILFIPIEMCSQLKTCTQCIMYGLYFDCIWSNSKCIHDTQPKNKAALTVGYCFKISNIYPLIFNSSLPTKLTIQLDRPLIKDDQEQLVIQAGLNRCTKVSKGKGSFINCSMRLKKSGQFKVNVSLRNDRYADAAVISAVSTDKVKISAPGSKHDYAFVVILLLFSVSFISLFLMLACANSNNKNSNEFLVVGSSKNFMKMAKNIRLAFSSQSRSRSYSTWRSSSKTIVFAHPKSTRKLVKYSK</sequence>
<keyword evidence="1" id="KW-0812">Transmembrane</keyword>
<evidence type="ECO:0000313" key="4">
    <source>
        <dbReference type="Proteomes" id="UP000015104"/>
    </source>
</evidence>
<keyword evidence="1" id="KW-1133">Transmembrane helix</keyword>
<dbReference type="Proteomes" id="UP000015104">
    <property type="component" value="Unassembled WGS sequence"/>
</dbReference>
<dbReference type="EMBL" id="CAEY01002017">
    <property type="status" value="NOT_ANNOTATED_CDS"/>
    <property type="molecule type" value="Genomic_DNA"/>
</dbReference>
<feature type="chain" id="PRO_5007630062" description="Sema domain-containing protein" evidence="2">
    <location>
        <begin position="22"/>
        <end position="671"/>
    </location>
</feature>
<evidence type="ECO:0000256" key="1">
    <source>
        <dbReference type="SAM" id="Phobius"/>
    </source>
</evidence>
<feature type="signal peptide" evidence="2">
    <location>
        <begin position="1"/>
        <end position="21"/>
    </location>
</feature>
<evidence type="ECO:0008006" key="5">
    <source>
        <dbReference type="Google" id="ProtNLM"/>
    </source>
</evidence>
<evidence type="ECO:0000313" key="3">
    <source>
        <dbReference type="EnsemblMetazoa" id="tetur09g06870.1"/>
    </source>
</evidence>
<accession>A0A158P4T8</accession>
<dbReference type="EnsemblMetazoa" id="tetur09g06870.1">
    <property type="protein sequence ID" value="tetur09g06870.1"/>
    <property type="gene ID" value="tetur09g06870"/>
</dbReference>
<protein>
    <recommendedName>
        <fullName evidence="5">Sema domain-containing protein</fullName>
    </recommendedName>
</protein>
<dbReference type="AlphaFoldDB" id="A0A158P4T8"/>
<evidence type="ECO:0000256" key="2">
    <source>
        <dbReference type="SAM" id="SignalP"/>
    </source>
</evidence>